<evidence type="ECO:0000259" key="3">
    <source>
        <dbReference type="PROSITE" id="PS50125"/>
    </source>
</evidence>
<organism evidence="4 5">
    <name type="scientific">Aliiroseovarius salicola</name>
    <dbReference type="NCBI Taxonomy" id="3009082"/>
    <lineage>
        <taxon>Bacteria</taxon>
        <taxon>Pseudomonadati</taxon>
        <taxon>Pseudomonadota</taxon>
        <taxon>Alphaproteobacteria</taxon>
        <taxon>Rhodobacterales</taxon>
        <taxon>Paracoccaceae</taxon>
        <taxon>Aliiroseovarius</taxon>
    </lineage>
</organism>
<dbReference type="Proteomes" id="UP001528040">
    <property type="component" value="Unassembled WGS sequence"/>
</dbReference>
<proteinExistence type="predicted"/>
<dbReference type="EMBL" id="JAQIIO010000006">
    <property type="protein sequence ID" value="MDA5094826.1"/>
    <property type="molecule type" value="Genomic_DNA"/>
</dbReference>
<dbReference type="InterPro" id="IPR029787">
    <property type="entry name" value="Nucleotide_cyclase"/>
</dbReference>
<sequence length="1059" mass="115892">MRSPNLNTIDADANPGQKRWAAVLFADLENFTAISEQAGPEKTYELITSIVQSSWRLVEKYQGSPIEYAGDSILAAFGAPIAVENASLNACLAALALQAEMAGRAEEFQRQFGAKPKFRIGIAGGVIVIGTFGLEAKMDLSLVGETVNRASRIQNSAKAGEILCSQSICDQVKGHVSMTHLGPIKLKGLSGENEIFRLNGPKSNISEFEGRLERGSKMFVGREDELETLSRWINASPDTAGIIQLHGPAGIGKSRLLFEALNQGPHTKRRILTAHCNRDISTKSLAAFIPLLHSAIGWKPDDTRDKLETGLSRLLGPGDQGAEPLSELLLNSDDWSKNADHDTAVHVRAAIVKALSNICSDPGNLVIIEDAHWIDPVSADILRKLAETRNGNVKFLFSRRSDHTIGRIKDVGIHDIALKPLLPANISEIIIDLLGVVAIPYPLLDFVTSTTEGNSLFVEETIRYLISSNQVVVENGTVSFKPDAKLQSTSGNLQHLILSRFDALDASTKDVLLIAATKGRRFSEDFISQCVKDPSATEKAIARAATAGLIEPDGDDVSGHWRFAHALIANAISQSVLARHRAQLHATVASGLEIDEASAATFTEELSYHHDQAGNAAKAVYYLSKSAEKALAIYSIVQADEALERAFDLIGENPNVVGNTQFAEMLELWARTLNIFGDFKKLNIIVEKYLPRLSATSASKQRAICLTLQAISRTHAGERTYAINLIEQAVKISEEIGDPHSLAWAKAAMLRVYVEAGVATLDETKALYDDIRASFAEFKDPSLTQMAIYSMSAAYRESGQLRQSERLIDEIENYGRKHGDTRALGMAGWARAINKWLAEDIEAMAAAADQAMQYSLPDTGDWRVGAISELAVDLMQNSGSERVDEFLIYKENALHSEDMSLYLACGFQYCVHSMRRGRVRIAWNELQSLEEAAVRVGTSEQKTQISLLKARLLIALAGLEKSTAERPKMALADIIRAITLKIGAVNKANLVLHDLSDRYPFKTGLIAAHIQFGFGLIAKSQRQQKLAKEHFRASHDLFSEEGLTRRAEQSLDLLQGIDT</sequence>
<keyword evidence="5" id="KW-1185">Reference proteome</keyword>
<dbReference type="PROSITE" id="PS50125">
    <property type="entry name" value="GUANYLATE_CYCLASE_2"/>
    <property type="match status" value="1"/>
</dbReference>
<dbReference type="InterPro" id="IPR001054">
    <property type="entry name" value="A/G_cyclase"/>
</dbReference>
<dbReference type="InterPro" id="IPR041664">
    <property type="entry name" value="AAA_16"/>
</dbReference>
<evidence type="ECO:0000313" key="5">
    <source>
        <dbReference type="Proteomes" id="UP001528040"/>
    </source>
</evidence>
<comment type="caution">
    <text evidence="4">The sequence shown here is derived from an EMBL/GenBank/DDBJ whole genome shotgun (WGS) entry which is preliminary data.</text>
</comment>
<dbReference type="PANTHER" id="PTHR16305:SF28">
    <property type="entry name" value="GUANYLATE CYCLASE DOMAIN-CONTAINING PROTEIN"/>
    <property type="match status" value="1"/>
</dbReference>
<name>A0ABT4W2U0_9RHOB</name>
<dbReference type="SMART" id="SM00044">
    <property type="entry name" value="CYCc"/>
    <property type="match status" value="1"/>
</dbReference>
<keyword evidence="2" id="KW-0067">ATP-binding</keyword>
<reference evidence="4 5" key="1">
    <citation type="submission" date="2023-01" db="EMBL/GenBank/DDBJ databases">
        <authorList>
            <person name="Yoon J.-W."/>
        </authorList>
    </citation>
    <scope>NUCLEOTIDE SEQUENCE [LARGE SCALE GENOMIC DNA]</scope>
    <source>
        <strain evidence="4 5">KMU-50</strain>
    </source>
</reference>
<evidence type="ECO:0000256" key="1">
    <source>
        <dbReference type="ARBA" id="ARBA00022741"/>
    </source>
</evidence>
<dbReference type="SUPFAM" id="SSF55073">
    <property type="entry name" value="Nucleotide cyclase"/>
    <property type="match status" value="1"/>
</dbReference>
<dbReference type="CDD" id="cd07302">
    <property type="entry name" value="CHD"/>
    <property type="match status" value="1"/>
</dbReference>
<dbReference type="PANTHER" id="PTHR16305">
    <property type="entry name" value="TESTICULAR SOLUBLE ADENYLYL CYCLASE"/>
    <property type="match status" value="1"/>
</dbReference>
<dbReference type="Gene3D" id="3.40.50.300">
    <property type="entry name" value="P-loop containing nucleotide triphosphate hydrolases"/>
    <property type="match status" value="1"/>
</dbReference>
<protein>
    <submittedName>
        <fullName evidence="4">AAA family ATPase</fullName>
    </submittedName>
</protein>
<accession>A0ABT4W2U0</accession>
<dbReference type="SUPFAM" id="SSF52540">
    <property type="entry name" value="P-loop containing nucleoside triphosphate hydrolases"/>
    <property type="match status" value="1"/>
</dbReference>
<dbReference type="Pfam" id="PF00211">
    <property type="entry name" value="Guanylate_cyc"/>
    <property type="match status" value="1"/>
</dbReference>
<dbReference type="InterPro" id="IPR027417">
    <property type="entry name" value="P-loop_NTPase"/>
</dbReference>
<feature type="domain" description="Guanylate cyclase" evidence="3">
    <location>
        <begin position="22"/>
        <end position="154"/>
    </location>
</feature>
<gene>
    <name evidence="4" type="ORF">O2N63_12095</name>
</gene>
<keyword evidence="1" id="KW-0547">Nucleotide-binding</keyword>
<evidence type="ECO:0000256" key="2">
    <source>
        <dbReference type="ARBA" id="ARBA00022840"/>
    </source>
</evidence>
<dbReference type="RefSeq" id="WP_271054534.1">
    <property type="nucleotide sequence ID" value="NZ_JAQIIO010000006.1"/>
</dbReference>
<dbReference type="Pfam" id="PF13191">
    <property type="entry name" value="AAA_16"/>
    <property type="match status" value="1"/>
</dbReference>
<evidence type="ECO:0000313" key="4">
    <source>
        <dbReference type="EMBL" id="MDA5094826.1"/>
    </source>
</evidence>
<dbReference type="Gene3D" id="3.30.70.1230">
    <property type="entry name" value="Nucleotide cyclase"/>
    <property type="match status" value="1"/>
</dbReference>